<reference evidence="3 4" key="1">
    <citation type="journal article" date="2022" name="Allergy">
        <title>Genome assembly and annotation of Periplaneta americana reveal a comprehensive cockroach allergen profile.</title>
        <authorList>
            <person name="Wang L."/>
            <person name="Xiong Q."/>
            <person name="Saelim N."/>
            <person name="Wang L."/>
            <person name="Nong W."/>
            <person name="Wan A.T."/>
            <person name="Shi M."/>
            <person name="Liu X."/>
            <person name="Cao Q."/>
            <person name="Hui J.H.L."/>
            <person name="Sookrung N."/>
            <person name="Leung T.F."/>
            <person name="Tungtrongchitr A."/>
            <person name="Tsui S.K.W."/>
        </authorList>
    </citation>
    <scope>NUCLEOTIDE SEQUENCE [LARGE SCALE GENOMIC DNA]</scope>
    <source>
        <strain evidence="3">PWHHKU_190912</strain>
    </source>
</reference>
<evidence type="ECO:0000313" key="3">
    <source>
        <dbReference type="EMBL" id="KAJ4440995.1"/>
    </source>
</evidence>
<protein>
    <recommendedName>
        <fullName evidence="2">HAT C-terminal dimerisation domain-containing protein</fullName>
    </recommendedName>
</protein>
<dbReference type="InterPro" id="IPR008906">
    <property type="entry name" value="HATC_C_dom"/>
</dbReference>
<keyword evidence="4" id="KW-1185">Reference proteome</keyword>
<name>A0ABQ8T3D7_PERAM</name>
<gene>
    <name evidence="3" type="ORF">ANN_10844</name>
</gene>
<dbReference type="Pfam" id="PF05699">
    <property type="entry name" value="Dimer_Tnp_hAT"/>
    <property type="match status" value="1"/>
</dbReference>
<evidence type="ECO:0000256" key="1">
    <source>
        <dbReference type="SAM" id="MobiDB-lite"/>
    </source>
</evidence>
<evidence type="ECO:0000313" key="4">
    <source>
        <dbReference type="Proteomes" id="UP001148838"/>
    </source>
</evidence>
<dbReference type="EMBL" id="JAJSOF020000015">
    <property type="protein sequence ID" value="KAJ4440995.1"/>
    <property type="molecule type" value="Genomic_DNA"/>
</dbReference>
<sequence length="176" mass="20399">MRREERNITRIRSDLGEHNDDDNPVPTKRHRNVDQQKRVSALETCDIILSQAEKRFRFTGHLAAAKLFRVSSFQEYCNRFPEKDFAATVNTYSKVNKSTLKIELEVLFSRVDLRAAEAAATLLQLFLRNNMQETFHECVRLLSISVTIPMSTVESERCFSTLNQIKTFLRNAMSQP</sequence>
<feature type="compositionally biased region" description="Basic and acidic residues" evidence="1">
    <location>
        <begin position="1"/>
        <end position="18"/>
    </location>
</feature>
<comment type="caution">
    <text evidence="3">The sequence shown here is derived from an EMBL/GenBank/DDBJ whole genome shotgun (WGS) entry which is preliminary data.</text>
</comment>
<evidence type="ECO:0000259" key="2">
    <source>
        <dbReference type="Pfam" id="PF05699"/>
    </source>
</evidence>
<proteinExistence type="predicted"/>
<accession>A0ABQ8T3D7</accession>
<dbReference type="Proteomes" id="UP001148838">
    <property type="component" value="Unassembled WGS sequence"/>
</dbReference>
<feature type="domain" description="HAT C-terminal dimerisation" evidence="2">
    <location>
        <begin position="130"/>
        <end position="175"/>
    </location>
</feature>
<feature type="region of interest" description="Disordered" evidence="1">
    <location>
        <begin position="1"/>
        <end position="30"/>
    </location>
</feature>
<organism evidence="3 4">
    <name type="scientific">Periplaneta americana</name>
    <name type="common">American cockroach</name>
    <name type="synonym">Blatta americana</name>
    <dbReference type="NCBI Taxonomy" id="6978"/>
    <lineage>
        <taxon>Eukaryota</taxon>
        <taxon>Metazoa</taxon>
        <taxon>Ecdysozoa</taxon>
        <taxon>Arthropoda</taxon>
        <taxon>Hexapoda</taxon>
        <taxon>Insecta</taxon>
        <taxon>Pterygota</taxon>
        <taxon>Neoptera</taxon>
        <taxon>Polyneoptera</taxon>
        <taxon>Dictyoptera</taxon>
        <taxon>Blattodea</taxon>
        <taxon>Blattoidea</taxon>
        <taxon>Blattidae</taxon>
        <taxon>Blattinae</taxon>
        <taxon>Periplaneta</taxon>
    </lineage>
</organism>